<evidence type="ECO:0000259" key="4">
    <source>
        <dbReference type="Pfam" id="PF07973"/>
    </source>
</evidence>
<dbReference type="SUPFAM" id="SSF50447">
    <property type="entry name" value="Translation proteins"/>
    <property type="match status" value="1"/>
</dbReference>
<proteinExistence type="predicted"/>
<organism evidence="5 6">
    <name type="scientific">Pseudomonas monteilii</name>
    <dbReference type="NCBI Taxonomy" id="76759"/>
    <lineage>
        <taxon>Bacteria</taxon>
        <taxon>Pseudomonadati</taxon>
        <taxon>Pseudomonadota</taxon>
        <taxon>Gammaproteobacteria</taxon>
        <taxon>Pseudomonadales</taxon>
        <taxon>Pseudomonadaceae</taxon>
        <taxon>Pseudomonas</taxon>
    </lineage>
</organism>
<dbReference type="GO" id="GO:0005524">
    <property type="term" value="F:ATP binding"/>
    <property type="evidence" value="ECO:0007669"/>
    <property type="project" value="InterPro"/>
</dbReference>
<keyword evidence="3" id="KW-0862">Zinc</keyword>
<reference evidence="5 6" key="1">
    <citation type="submission" date="2018-08" db="EMBL/GenBank/DDBJ databases">
        <title>Draft genome sequence of the cyanotroph, Pseudomonas monteilii BCN3.</title>
        <authorList>
            <person name="Jones L.B."/>
            <person name="Kunz D.A."/>
        </authorList>
    </citation>
    <scope>NUCLEOTIDE SEQUENCE [LARGE SCALE GENOMIC DNA]</scope>
    <source>
        <strain evidence="5 6">BCN3</strain>
    </source>
</reference>
<gene>
    <name evidence="5" type="ORF">D0894_14275</name>
</gene>
<evidence type="ECO:0000313" key="6">
    <source>
        <dbReference type="Proteomes" id="UP000265875"/>
    </source>
</evidence>
<evidence type="ECO:0000256" key="2">
    <source>
        <dbReference type="ARBA" id="ARBA00022723"/>
    </source>
</evidence>
<dbReference type="InterPro" id="IPR018163">
    <property type="entry name" value="Thr/Ala-tRNA-synth_IIc_edit"/>
</dbReference>
<feature type="domain" description="Threonyl/alanyl tRNA synthetase SAD" evidence="4">
    <location>
        <begin position="164"/>
        <end position="202"/>
    </location>
</feature>
<name>A0A399M5J1_9PSED</name>
<evidence type="ECO:0000256" key="1">
    <source>
        <dbReference type="ARBA" id="ARBA00001947"/>
    </source>
</evidence>
<dbReference type="PANTHER" id="PTHR43462:SF2">
    <property type="entry name" value="THREONYL AND ALANYL TRNA SYNTHETASE SECOND ADDITIONAL DOMAIN-CONTAINING PROTEIN"/>
    <property type="match status" value="1"/>
</dbReference>
<comment type="caution">
    <text evidence="5">The sequence shown here is derived from an EMBL/GenBank/DDBJ whole genome shotgun (WGS) entry which is preliminary data.</text>
</comment>
<comment type="cofactor">
    <cofactor evidence="1">
        <name>Zn(2+)</name>
        <dbReference type="ChEBI" id="CHEBI:29105"/>
    </cofactor>
</comment>
<dbReference type="GO" id="GO:0004812">
    <property type="term" value="F:aminoacyl-tRNA ligase activity"/>
    <property type="evidence" value="ECO:0007669"/>
    <property type="project" value="InterPro"/>
</dbReference>
<dbReference type="GO" id="GO:0043039">
    <property type="term" value="P:tRNA aminoacylation"/>
    <property type="evidence" value="ECO:0007669"/>
    <property type="project" value="InterPro"/>
</dbReference>
<evidence type="ECO:0000313" key="5">
    <source>
        <dbReference type="EMBL" id="RII77044.1"/>
    </source>
</evidence>
<dbReference type="InterPro" id="IPR012947">
    <property type="entry name" value="tRNA_SAD"/>
</dbReference>
<dbReference type="Pfam" id="PF07973">
    <property type="entry name" value="tRNA_SAD"/>
    <property type="match status" value="1"/>
</dbReference>
<sequence length="210" mass="22735">MTLRAYYTSDELTLRTDVLSCTPTDDGKFQVVLAETLFHPQGGGQLADQGVIAGIPVKGVSQNENQVIHVLEQPVPLGPAEIAVSPDVRSLHARLHSAGHLISGVGQLMGWQPVKGHHWPGECRVVFERQPQSEALTAEQLEHAVNQLINDDVPRHLLDQNGLRTVCFGTLPMHGCGGTHVVSAGEIGPVKVLKFKEKKGQLSVHYDIGN</sequence>
<dbReference type="Gene3D" id="3.30.980.10">
    <property type="entry name" value="Threonyl-trna Synthetase, Chain A, domain 2"/>
    <property type="match status" value="2"/>
</dbReference>
<dbReference type="AlphaFoldDB" id="A0A399M5J1"/>
<dbReference type="Gene3D" id="2.40.30.130">
    <property type="match status" value="1"/>
</dbReference>
<evidence type="ECO:0000256" key="3">
    <source>
        <dbReference type="ARBA" id="ARBA00022833"/>
    </source>
</evidence>
<dbReference type="EMBL" id="QWLL01000032">
    <property type="protein sequence ID" value="RII77044.1"/>
    <property type="molecule type" value="Genomic_DNA"/>
</dbReference>
<accession>A0A399M5J1</accession>
<dbReference type="InterPro" id="IPR051335">
    <property type="entry name" value="Alanyl-tRNA_Editing_Enzymes"/>
</dbReference>
<dbReference type="Proteomes" id="UP000265875">
    <property type="component" value="Unassembled WGS sequence"/>
</dbReference>
<protein>
    <submittedName>
        <fullName evidence="5">Alanyl-tRNA editing protein</fullName>
    </submittedName>
</protein>
<dbReference type="SUPFAM" id="SSF55186">
    <property type="entry name" value="ThrRS/AlaRS common domain"/>
    <property type="match status" value="1"/>
</dbReference>
<dbReference type="GO" id="GO:0046872">
    <property type="term" value="F:metal ion binding"/>
    <property type="evidence" value="ECO:0007669"/>
    <property type="project" value="UniProtKB-KW"/>
</dbReference>
<dbReference type="PANTHER" id="PTHR43462">
    <property type="entry name" value="ALANYL-TRNA EDITING PROTEIN"/>
    <property type="match status" value="1"/>
</dbReference>
<dbReference type="RefSeq" id="WP_119370243.1">
    <property type="nucleotide sequence ID" value="NZ_QWLL01000032.1"/>
</dbReference>
<dbReference type="InterPro" id="IPR009000">
    <property type="entry name" value="Transl_B-barrel_sf"/>
</dbReference>
<keyword evidence="2" id="KW-0479">Metal-binding</keyword>